<proteinExistence type="predicted"/>
<dbReference type="Proteomes" id="UP001165583">
    <property type="component" value="Unassembled WGS sequence"/>
</dbReference>
<keyword evidence="4" id="KW-1185">Reference proteome</keyword>
<evidence type="ECO:0000256" key="1">
    <source>
        <dbReference type="SAM" id="MobiDB-lite"/>
    </source>
</evidence>
<feature type="region of interest" description="Disordered" evidence="1">
    <location>
        <begin position="70"/>
        <end position="90"/>
    </location>
</feature>
<name>A0ABT2I8A9_9SPHN</name>
<sequence length="571" mass="58350">MDGQQGASLQPAMMGVTVAFVTGLALTINPTVLQKDPERHFRPNAQTVHVGTLRIDGLPAKTLLAKSLEPGLAKSRPAQPQAARLEPSTTAATMRPVALPTMEPASDFTPRDASQAVSAGEVVQGLSRPAVDKVASGAAQSESIVVPAGTGKPDLVPAPVAPKAAFLAGAMPDLSPKVGTVRQSPVATKPTPAPAADVVTPNSGALAPAVPEIAAKVAVPPKATLVAANTAEKRLRADMPKPASLAIAAPEASPRIEFRPRSDTPAKGAMILADSATAMALQPPPAIVTPTAPPPHGKIGRTPSVSSDALRWIVDGTSEEDSRIFGRQQADVVLVDGREVAPTGVVDKPAASLATAGSRPTDEMGVDVAATPAALGGAVAATRSVAGAAPAEQSLAPREAESAAGLEAASIPLQIPVAEEEVTDAPQRQVLSQLAPAAREAFPVGNMSRDESHKPVAADQPVAVSAAPAAASYRQTTAGIEVELPLRVHGVRAGSITLLIEGAKADHADIVHREFRVSLASLLDVLRPNMDPALYARLRNSPDADSLVTLNDLRAVGITVGFDKNGDLTLG</sequence>
<evidence type="ECO:0000256" key="2">
    <source>
        <dbReference type="SAM" id="Phobius"/>
    </source>
</evidence>
<evidence type="ECO:0000313" key="4">
    <source>
        <dbReference type="Proteomes" id="UP001165583"/>
    </source>
</evidence>
<evidence type="ECO:0008006" key="5">
    <source>
        <dbReference type="Google" id="ProtNLM"/>
    </source>
</evidence>
<accession>A0ABT2I8A9</accession>
<keyword evidence="2" id="KW-0472">Membrane</keyword>
<comment type="caution">
    <text evidence="3">The sequence shown here is derived from an EMBL/GenBank/DDBJ whole genome shotgun (WGS) entry which is preliminary data.</text>
</comment>
<dbReference type="RefSeq" id="WP_260047041.1">
    <property type="nucleotide sequence ID" value="NZ_JANZXA010000011.1"/>
</dbReference>
<organism evidence="3 4">
    <name type="scientific">Novosphingobium mangrovi</name>
    <name type="common">ex Huang et al. 2023</name>
    <dbReference type="NCBI Taxonomy" id="2976432"/>
    <lineage>
        <taxon>Bacteria</taxon>
        <taxon>Pseudomonadati</taxon>
        <taxon>Pseudomonadota</taxon>
        <taxon>Alphaproteobacteria</taxon>
        <taxon>Sphingomonadales</taxon>
        <taxon>Sphingomonadaceae</taxon>
        <taxon>Novosphingobium</taxon>
    </lineage>
</organism>
<reference evidence="3" key="1">
    <citation type="submission" date="2022-09" db="EMBL/GenBank/DDBJ databases">
        <title>Novosphingobium sp. Nov., a polycyclic aromatic hydrocarbon-degrading bacterium isolated form mangrove sediments in HongKong.</title>
        <authorList>
            <person name="Hu Z."/>
        </authorList>
    </citation>
    <scope>NUCLEOTIDE SEQUENCE</scope>
    <source>
        <strain evidence="3">HK4-1</strain>
    </source>
</reference>
<keyword evidence="2" id="KW-1133">Transmembrane helix</keyword>
<evidence type="ECO:0000313" key="3">
    <source>
        <dbReference type="EMBL" id="MCT2401018.1"/>
    </source>
</evidence>
<protein>
    <recommendedName>
        <fullName evidence="5">Flagellar hook-length control protein-like C-terminal domain-containing protein</fullName>
    </recommendedName>
</protein>
<dbReference type="EMBL" id="JANZXA010000011">
    <property type="protein sequence ID" value="MCT2401018.1"/>
    <property type="molecule type" value="Genomic_DNA"/>
</dbReference>
<feature type="transmembrane region" description="Helical" evidence="2">
    <location>
        <begin position="12"/>
        <end position="33"/>
    </location>
</feature>
<keyword evidence="2" id="KW-0812">Transmembrane</keyword>
<gene>
    <name evidence="3" type="ORF">NZK81_15810</name>
</gene>